<evidence type="ECO:0000256" key="6">
    <source>
        <dbReference type="RuleBase" id="RU003815"/>
    </source>
</evidence>
<sequence>MATTQNYGTGRRKTAAARVFLKPGSGAITINSKSVEDYFGRETSRMLVRQPLELVDALTRFDIYVTVSGGGPSGQAGAIRHGITRALIQYDESLRKTLRDAGLVTRDAREVERKKVGLHKARRAPQYSKR</sequence>
<evidence type="ECO:0000256" key="2">
    <source>
        <dbReference type="ARBA" id="ARBA00022980"/>
    </source>
</evidence>
<dbReference type="SUPFAM" id="SSF54211">
    <property type="entry name" value="Ribosomal protein S5 domain 2-like"/>
    <property type="match status" value="1"/>
</dbReference>
<dbReference type="HAMAP" id="MF_00532_B">
    <property type="entry name" value="Ribosomal_uS9_B"/>
    <property type="match status" value="1"/>
</dbReference>
<dbReference type="GO" id="GO:0006412">
    <property type="term" value="P:translation"/>
    <property type="evidence" value="ECO:0007669"/>
    <property type="project" value="UniProtKB-UniRule"/>
</dbReference>
<dbReference type="GO" id="GO:0003735">
    <property type="term" value="F:structural constituent of ribosome"/>
    <property type="evidence" value="ECO:0007669"/>
    <property type="project" value="InterPro"/>
</dbReference>
<dbReference type="PROSITE" id="PS00360">
    <property type="entry name" value="RIBOSOMAL_S9"/>
    <property type="match status" value="1"/>
</dbReference>
<dbReference type="PATRIC" id="fig|1172194.4.peg.3628"/>
<comment type="similarity">
    <text evidence="1 5 6">Belongs to the universal ribosomal protein uS9 family.</text>
</comment>
<gene>
    <name evidence="5" type="primary">rpsI</name>
    <name evidence="7" type="ORF">WQQ_37380</name>
</gene>
<dbReference type="NCBIfam" id="NF001099">
    <property type="entry name" value="PRK00132.1"/>
    <property type="match status" value="1"/>
</dbReference>
<keyword evidence="3 5" id="KW-0687">Ribonucleoprotein</keyword>
<comment type="caution">
    <text evidence="7">The sequence shown here is derived from an EMBL/GenBank/DDBJ whole genome shotgun (WGS) entry which is preliminary data.</text>
</comment>
<keyword evidence="2 5" id="KW-0689">Ribosomal protein</keyword>
<dbReference type="InterPro" id="IPR014721">
    <property type="entry name" value="Ribsml_uS5_D2-typ_fold_subgr"/>
</dbReference>
<evidence type="ECO:0000256" key="4">
    <source>
        <dbReference type="ARBA" id="ARBA00035259"/>
    </source>
</evidence>
<dbReference type="AlphaFoldDB" id="I8T4C0"/>
<evidence type="ECO:0000313" key="7">
    <source>
        <dbReference type="EMBL" id="EIT68543.1"/>
    </source>
</evidence>
<dbReference type="Gene3D" id="3.30.230.10">
    <property type="match status" value="1"/>
</dbReference>
<accession>I8T4C0</accession>
<protein>
    <recommendedName>
        <fullName evidence="4 5">Small ribosomal subunit protein uS9</fullName>
    </recommendedName>
</protein>
<dbReference type="InterPro" id="IPR000754">
    <property type="entry name" value="Ribosomal_uS9"/>
</dbReference>
<dbReference type="PANTHER" id="PTHR21569:SF1">
    <property type="entry name" value="SMALL RIBOSOMAL SUBUNIT PROTEIN US9M"/>
    <property type="match status" value="1"/>
</dbReference>
<dbReference type="GO" id="GO:0022627">
    <property type="term" value="C:cytosolic small ribosomal subunit"/>
    <property type="evidence" value="ECO:0007669"/>
    <property type="project" value="TreeGrafter"/>
</dbReference>
<name>I8T4C0_9GAMM</name>
<dbReference type="InterPro" id="IPR020568">
    <property type="entry name" value="Ribosomal_Su5_D2-typ_SF"/>
</dbReference>
<dbReference type="GO" id="GO:0003723">
    <property type="term" value="F:RNA binding"/>
    <property type="evidence" value="ECO:0007669"/>
    <property type="project" value="TreeGrafter"/>
</dbReference>
<evidence type="ECO:0000256" key="5">
    <source>
        <dbReference type="HAMAP-Rule" id="MF_00532"/>
    </source>
</evidence>
<dbReference type="PANTHER" id="PTHR21569">
    <property type="entry name" value="RIBOSOMAL PROTEIN S9"/>
    <property type="match status" value="1"/>
</dbReference>
<reference evidence="7 8" key="1">
    <citation type="journal article" date="2012" name="J. Bacteriol.">
        <title>Genome Sequence of n-Alkane-Degrading Hydrocarboniphaga effusa Strain AP103T (ATCC BAA-332T).</title>
        <authorList>
            <person name="Chang H.K."/>
            <person name="Zylstra G.J."/>
            <person name="Chae J.C."/>
        </authorList>
    </citation>
    <scope>NUCLEOTIDE SEQUENCE [LARGE SCALE GENOMIC DNA]</scope>
    <source>
        <strain evidence="7 8">AP103</strain>
    </source>
</reference>
<dbReference type="InterPro" id="IPR020574">
    <property type="entry name" value="Ribosomal_uS9_CS"/>
</dbReference>
<dbReference type="EMBL" id="AKGD01000003">
    <property type="protein sequence ID" value="EIT68543.1"/>
    <property type="molecule type" value="Genomic_DNA"/>
</dbReference>
<organism evidence="7 8">
    <name type="scientific">Hydrocarboniphaga effusa AP103</name>
    <dbReference type="NCBI Taxonomy" id="1172194"/>
    <lineage>
        <taxon>Bacteria</taxon>
        <taxon>Pseudomonadati</taxon>
        <taxon>Pseudomonadota</taxon>
        <taxon>Gammaproteobacteria</taxon>
        <taxon>Nevskiales</taxon>
        <taxon>Nevskiaceae</taxon>
        <taxon>Hydrocarboniphaga</taxon>
    </lineage>
</organism>
<dbReference type="PROSITE" id="PS50044">
    <property type="entry name" value="SIGMA54_3"/>
    <property type="match status" value="1"/>
</dbReference>
<dbReference type="STRING" id="1172194.WQQ_37380"/>
<dbReference type="FunFam" id="3.30.230.10:FF:000001">
    <property type="entry name" value="30S ribosomal protein S9"/>
    <property type="match status" value="1"/>
</dbReference>
<evidence type="ECO:0000256" key="3">
    <source>
        <dbReference type="ARBA" id="ARBA00023274"/>
    </source>
</evidence>
<keyword evidence="8" id="KW-1185">Reference proteome</keyword>
<proteinExistence type="inferred from homology"/>
<dbReference type="Proteomes" id="UP000003704">
    <property type="component" value="Unassembled WGS sequence"/>
</dbReference>
<dbReference type="OrthoDB" id="9803965at2"/>
<evidence type="ECO:0000313" key="8">
    <source>
        <dbReference type="Proteomes" id="UP000003704"/>
    </source>
</evidence>
<evidence type="ECO:0000256" key="1">
    <source>
        <dbReference type="ARBA" id="ARBA00005251"/>
    </source>
</evidence>
<dbReference type="Pfam" id="PF00380">
    <property type="entry name" value="Ribosomal_S9"/>
    <property type="match status" value="1"/>
</dbReference>
<dbReference type="InterPro" id="IPR023035">
    <property type="entry name" value="Ribosomal_uS9_bac/plastid"/>
</dbReference>
<dbReference type="RefSeq" id="WP_007186673.1">
    <property type="nucleotide sequence ID" value="NZ_AKGD01000003.1"/>
</dbReference>